<dbReference type="AlphaFoldDB" id="A0AAQ3PPW2"/>
<keyword evidence="3" id="KW-1185">Reference proteome</keyword>
<dbReference type="PANTHER" id="PTHR31635:SF196">
    <property type="entry name" value="REVERSE TRANSCRIPTASE DOMAIN-CONTAINING PROTEIN-RELATED"/>
    <property type="match status" value="1"/>
</dbReference>
<organism evidence="2 3">
    <name type="scientific">Paspalum notatum var. saurae</name>
    <dbReference type="NCBI Taxonomy" id="547442"/>
    <lineage>
        <taxon>Eukaryota</taxon>
        <taxon>Viridiplantae</taxon>
        <taxon>Streptophyta</taxon>
        <taxon>Embryophyta</taxon>
        <taxon>Tracheophyta</taxon>
        <taxon>Spermatophyta</taxon>
        <taxon>Magnoliopsida</taxon>
        <taxon>Liliopsida</taxon>
        <taxon>Poales</taxon>
        <taxon>Poaceae</taxon>
        <taxon>PACMAD clade</taxon>
        <taxon>Panicoideae</taxon>
        <taxon>Andropogonodae</taxon>
        <taxon>Paspaleae</taxon>
        <taxon>Paspalinae</taxon>
        <taxon>Paspalum</taxon>
    </lineage>
</organism>
<dbReference type="EMBL" id="CP144745">
    <property type="protein sequence ID" value="WVZ50767.1"/>
    <property type="molecule type" value="Genomic_DNA"/>
</dbReference>
<sequence length="253" mass="29439">HLVEALSGFYNYITRKLHLANESNIEALWLSDYRPITLINSLVKIITKSFLERLAPRLNELRCIHDNFLYVQKVNRKLHKNKTLALFIKLDISKAFDTINWVFLREVLTALGFGQRWRNRISTIFSSSSSCIIINGRLGKRDQARVRPSAGDPQSPMIFILAIDPLQKIIELAAQREGLLQWFLGKIAKFPGTYLWLPLHSRSLRRIEVQPLFEKVARVERKFVIQAGRERLVMTVLLSQSIYHLTVFQAQKW</sequence>
<evidence type="ECO:0000313" key="3">
    <source>
        <dbReference type="Proteomes" id="UP001341281"/>
    </source>
</evidence>
<dbReference type="InterPro" id="IPR000477">
    <property type="entry name" value="RT_dom"/>
</dbReference>
<name>A0AAQ3PPW2_PASNO</name>
<dbReference type="InterPro" id="IPR043502">
    <property type="entry name" value="DNA/RNA_pol_sf"/>
</dbReference>
<feature type="non-terminal residue" evidence="2">
    <location>
        <position position="1"/>
    </location>
</feature>
<evidence type="ECO:0000259" key="1">
    <source>
        <dbReference type="Pfam" id="PF00078"/>
    </source>
</evidence>
<feature type="domain" description="Reverse transcriptase" evidence="1">
    <location>
        <begin position="31"/>
        <end position="172"/>
    </location>
</feature>
<dbReference type="Proteomes" id="UP001341281">
    <property type="component" value="Chromosome 01"/>
</dbReference>
<evidence type="ECO:0000313" key="2">
    <source>
        <dbReference type="EMBL" id="WVZ50767.1"/>
    </source>
</evidence>
<dbReference type="SUPFAM" id="SSF56672">
    <property type="entry name" value="DNA/RNA polymerases"/>
    <property type="match status" value="1"/>
</dbReference>
<protein>
    <recommendedName>
        <fullName evidence="1">Reverse transcriptase domain-containing protein</fullName>
    </recommendedName>
</protein>
<accession>A0AAQ3PPW2</accession>
<reference evidence="2 3" key="1">
    <citation type="submission" date="2024-02" db="EMBL/GenBank/DDBJ databases">
        <title>High-quality chromosome-scale genome assembly of Pensacola bahiagrass (Paspalum notatum Flugge var. saurae).</title>
        <authorList>
            <person name="Vega J.M."/>
            <person name="Podio M."/>
            <person name="Orjuela J."/>
            <person name="Siena L.A."/>
            <person name="Pessino S.C."/>
            <person name="Combes M.C."/>
            <person name="Mariac C."/>
            <person name="Albertini E."/>
            <person name="Pupilli F."/>
            <person name="Ortiz J.P.A."/>
            <person name="Leblanc O."/>
        </authorList>
    </citation>
    <scope>NUCLEOTIDE SEQUENCE [LARGE SCALE GENOMIC DNA]</scope>
    <source>
        <strain evidence="2">R1</strain>
        <tissue evidence="2">Leaf</tissue>
    </source>
</reference>
<dbReference type="PANTHER" id="PTHR31635">
    <property type="entry name" value="REVERSE TRANSCRIPTASE DOMAIN-CONTAINING PROTEIN-RELATED"/>
    <property type="match status" value="1"/>
</dbReference>
<dbReference type="Pfam" id="PF00078">
    <property type="entry name" value="RVT_1"/>
    <property type="match status" value="1"/>
</dbReference>
<proteinExistence type="predicted"/>
<gene>
    <name evidence="2" type="ORF">U9M48_001992</name>
</gene>